<dbReference type="EMBL" id="MJFZ01003492">
    <property type="protein sequence ID" value="RAW20082.1"/>
    <property type="molecule type" value="Genomic_DNA"/>
</dbReference>
<feature type="non-terminal residue" evidence="2">
    <location>
        <position position="66"/>
    </location>
</feature>
<protein>
    <submittedName>
        <fullName evidence="2">Uncharacterized protein</fullName>
    </submittedName>
</protein>
<sequence>MPQDSVKLEAVRQDAPAPDAAEAVSLEHARLESLLTEKRQRQEAEVDAIRAQWPQDMMESWRHEKL</sequence>
<dbReference type="OrthoDB" id="10457258at2759"/>
<organism evidence="2 3">
    <name type="scientific">Phytophthora cactorum</name>
    <dbReference type="NCBI Taxonomy" id="29920"/>
    <lineage>
        <taxon>Eukaryota</taxon>
        <taxon>Sar</taxon>
        <taxon>Stramenopiles</taxon>
        <taxon>Oomycota</taxon>
        <taxon>Peronosporomycetes</taxon>
        <taxon>Peronosporales</taxon>
        <taxon>Peronosporaceae</taxon>
        <taxon>Phytophthora</taxon>
    </lineage>
</organism>
<accession>A0A329R9E5</accession>
<feature type="region of interest" description="Disordered" evidence="1">
    <location>
        <begin position="1"/>
        <end position="22"/>
    </location>
</feature>
<name>A0A329R9E5_9STRA</name>
<keyword evidence="3" id="KW-1185">Reference proteome</keyword>
<feature type="compositionally biased region" description="Basic and acidic residues" evidence="1">
    <location>
        <begin position="1"/>
        <end position="12"/>
    </location>
</feature>
<proteinExistence type="predicted"/>
<evidence type="ECO:0000313" key="3">
    <source>
        <dbReference type="Proteomes" id="UP000251314"/>
    </source>
</evidence>
<gene>
    <name evidence="2" type="ORF">PC110_g23475</name>
</gene>
<comment type="caution">
    <text evidence="2">The sequence shown here is derived from an EMBL/GenBank/DDBJ whole genome shotgun (WGS) entry which is preliminary data.</text>
</comment>
<dbReference type="AlphaFoldDB" id="A0A329R9E5"/>
<dbReference type="Proteomes" id="UP000251314">
    <property type="component" value="Unassembled WGS sequence"/>
</dbReference>
<dbReference type="VEuPathDB" id="FungiDB:PC110_g23475"/>
<evidence type="ECO:0000256" key="1">
    <source>
        <dbReference type="SAM" id="MobiDB-lite"/>
    </source>
</evidence>
<reference evidence="2 3" key="1">
    <citation type="submission" date="2018-01" db="EMBL/GenBank/DDBJ databases">
        <title>Draft genome of the strawberry crown rot pathogen Phytophthora cactorum.</title>
        <authorList>
            <person name="Armitage A.D."/>
            <person name="Lysoe E."/>
            <person name="Nellist C.F."/>
            <person name="Harrison R.J."/>
            <person name="Brurberg M.B."/>
        </authorList>
    </citation>
    <scope>NUCLEOTIDE SEQUENCE [LARGE SCALE GENOMIC DNA]</scope>
    <source>
        <strain evidence="2 3">10300</strain>
    </source>
</reference>
<evidence type="ECO:0000313" key="2">
    <source>
        <dbReference type="EMBL" id="RAW20082.1"/>
    </source>
</evidence>